<evidence type="ECO:0000313" key="2">
    <source>
        <dbReference type="EMBL" id="KJV66578.1"/>
    </source>
</evidence>
<dbReference type="AlphaFoldDB" id="A0A0F3NEU3"/>
<evidence type="ECO:0000313" key="3">
    <source>
        <dbReference type="Proteomes" id="UP000033385"/>
    </source>
</evidence>
<organism evidence="2 3">
    <name type="scientific">Anaplasma phagocytophilum str. ApNP</name>
    <dbReference type="NCBI Taxonomy" id="1359153"/>
    <lineage>
        <taxon>Bacteria</taxon>
        <taxon>Pseudomonadati</taxon>
        <taxon>Pseudomonadota</taxon>
        <taxon>Alphaproteobacteria</taxon>
        <taxon>Rickettsiales</taxon>
        <taxon>Anaplasmataceae</taxon>
        <taxon>Anaplasma</taxon>
        <taxon>phagocytophilum group</taxon>
    </lineage>
</organism>
<protein>
    <submittedName>
        <fullName evidence="2">Putative major outer membrane protein P44-20</fullName>
    </submittedName>
</protein>
<reference evidence="2 3" key="1">
    <citation type="submission" date="2015-01" db="EMBL/GenBank/DDBJ databases">
        <title>Genome Sequencing of Rickettsiales.</title>
        <authorList>
            <person name="Daugherty S.C."/>
            <person name="Su Q."/>
            <person name="Abolude K."/>
            <person name="Beier-Sexton M."/>
            <person name="Carlyon J.A."/>
            <person name="Carter R."/>
            <person name="Day N.P."/>
            <person name="Dumler S.J."/>
            <person name="Dyachenko V."/>
            <person name="Godinez A."/>
            <person name="Kurtti T.J."/>
            <person name="Lichay M."/>
            <person name="Mullins K.E."/>
            <person name="Ott S."/>
            <person name="Pappas-Brown V."/>
            <person name="Paris D.H."/>
            <person name="Patel P."/>
            <person name="Richards A.L."/>
            <person name="Sadzewicz L."/>
            <person name="Sears K."/>
            <person name="Seidman D."/>
            <person name="Sengamalay N."/>
            <person name="Stenos J."/>
            <person name="Tallon L.J."/>
            <person name="Vincent G."/>
            <person name="Fraser C.M."/>
            <person name="Munderloh U."/>
            <person name="Dunning-Hotopp J.C."/>
        </authorList>
    </citation>
    <scope>NUCLEOTIDE SEQUENCE [LARGE SCALE GENOMIC DNA]</scope>
    <source>
        <strain evidence="2 3">ApNP</strain>
    </source>
</reference>
<feature type="region of interest" description="Disordered" evidence="1">
    <location>
        <begin position="1"/>
        <end position="20"/>
    </location>
</feature>
<evidence type="ECO:0000256" key="1">
    <source>
        <dbReference type="SAM" id="MobiDB-lite"/>
    </source>
</evidence>
<feature type="compositionally biased region" description="Basic and acidic residues" evidence="1">
    <location>
        <begin position="1"/>
        <end position="12"/>
    </location>
</feature>
<dbReference type="Proteomes" id="UP000033385">
    <property type="component" value="Unassembled WGS sequence"/>
</dbReference>
<dbReference type="PATRIC" id="fig|1359153.3.peg.663"/>
<sequence>MEISHSDIDKKVCNGSHAQGTKVAGNASVDGYAAVGEAKSTKTAQCSGLLSTNADQDKGGLTKFVNLTKVGEGKNWPTGHVGGDSKIDTAVKANSNAEAVAKDLVNLNPDEKTIVAGLLAKTIEGGEVVEIRAVSSTSLRT</sequence>
<gene>
    <name evidence="2" type="ORF">APHNP_0651</name>
</gene>
<comment type="caution">
    <text evidence="2">The sequence shown here is derived from an EMBL/GenBank/DDBJ whole genome shotgun (WGS) entry which is preliminary data.</text>
</comment>
<proteinExistence type="predicted"/>
<accession>A0A0F3NEU3</accession>
<name>A0A0F3NEU3_ANAPH</name>
<dbReference type="EMBL" id="LANW01000001">
    <property type="protein sequence ID" value="KJV66578.1"/>
    <property type="molecule type" value="Genomic_DNA"/>
</dbReference>